<reference evidence="3 4" key="1">
    <citation type="submission" date="2023-04" db="EMBL/GenBank/DDBJ databases">
        <title>Genome of Basidiobolus ranarum AG-B5.</title>
        <authorList>
            <person name="Stajich J.E."/>
            <person name="Carter-House D."/>
            <person name="Gryganskyi A."/>
        </authorList>
    </citation>
    <scope>NUCLEOTIDE SEQUENCE [LARGE SCALE GENOMIC DNA]</scope>
    <source>
        <strain evidence="3 4">AG-B5</strain>
    </source>
</reference>
<dbReference type="PANTHER" id="PTHR39211">
    <property type="entry name" value="CHROMOSOME 7, WHOLE GENOME SHOTGUN SEQUENCE"/>
    <property type="match status" value="1"/>
</dbReference>
<evidence type="ECO:0000313" key="4">
    <source>
        <dbReference type="Proteomes" id="UP001479436"/>
    </source>
</evidence>
<feature type="compositionally biased region" description="Polar residues" evidence="2">
    <location>
        <begin position="484"/>
        <end position="497"/>
    </location>
</feature>
<evidence type="ECO:0000256" key="2">
    <source>
        <dbReference type="SAM" id="MobiDB-lite"/>
    </source>
</evidence>
<feature type="region of interest" description="Disordered" evidence="2">
    <location>
        <begin position="75"/>
        <end position="94"/>
    </location>
</feature>
<feature type="region of interest" description="Disordered" evidence="2">
    <location>
        <begin position="999"/>
        <end position="1059"/>
    </location>
</feature>
<feature type="region of interest" description="Disordered" evidence="2">
    <location>
        <begin position="135"/>
        <end position="171"/>
    </location>
</feature>
<evidence type="ECO:0000313" key="3">
    <source>
        <dbReference type="EMBL" id="KAK9718717.1"/>
    </source>
</evidence>
<protein>
    <submittedName>
        <fullName evidence="3">Uncharacterized protein</fullName>
    </submittedName>
</protein>
<name>A0ABR2W3A0_9FUNG</name>
<feature type="compositionally biased region" description="Polar residues" evidence="2">
    <location>
        <begin position="2261"/>
        <end position="2276"/>
    </location>
</feature>
<feature type="coiled-coil region" evidence="1">
    <location>
        <begin position="2520"/>
        <end position="2547"/>
    </location>
</feature>
<feature type="region of interest" description="Disordered" evidence="2">
    <location>
        <begin position="417"/>
        <end position="448"/>
    </location>
</feature>
<dbReference type="Gene3D" id="2.60.40.10">
    <property type="entry name" value="Immunoglobulins"/>
    <property type="match status" value="2"/>
</dbReference>
<gene>
    <name evidence="3" type="ORF">K7432_005314</name>
</gene>
<dbReference type="PANTHER" id="PTHR39211:SF1">
    <property type="entry name" value="ABNORMAL SPINDLE-LIKE MICROCEPHALY-ASSOCIATED PROTEIN ASH DOMAIN-CONTAINING PROTEIN"/>
    <property type="match status" value="1"/>
</dbReference>
<feature type="compositionally biased region" description="Polar residues" evidence="2">
    <location>
        <begin position="530"/>
        <end position="565"/>
    </location>
</feature>
<feature type="compositionally biased region" description="Polar residues" evidence="2">
    <location>
        <begin position="510"/>
        <end position="519"/>
    </location>
</feature>
<feature type="compositionally biased region" description="Polar residues" evidence="2">
    <location>
        <begin position="419"/>
        <end position="438"/>
    </location>
</feature>
<evidence type="ECO:0000256" key="1">
    <source>
        <dbReference type="SAM" id="Coils"/>
    </source>
</evidence>
<organism evidence="3 4">
    <name type="scientific">Basidiobolus ranarum</name>
    <dbReference type="NCBI Taxonomy" id="34480"/>
    <lineage>
        <taxon>Eukaryota</taxon>
        <taxon>Fungi</taxon>
        <taxon>Fungi incertae sedis</taxon>
        <taxon>Zoopagomycota</taxon>
        <taxon>Entomophthoromycotina</taxon>
        <taxon>Basidiobolomycetes</taxon>
        <taxon>Basidiobolales</taxon>
        <taxon>Basidiobolaceae</taxon>
        <taxon>Basidiobolus</taxon>
    </lineage>
</organism>
<feature type="region of interest" description="Disordered" evidence="2">
    <location>
        <begin position="484"/>
        <end position="565"/>
    </location>
</feature>
<dbReference type="InterPro" id="IPR013783">
    <property type="entry name" value="Ig-like_fold"/>
</dbReference>
<feature type="compositionally biased region" description="Polar residues" evidence="2">
    <location>
        <begin position="2123"/>
        <end position="2137"/>
    </location>
</feature>
<feature type="region of interest" description="Disordered" evidence="2">
    <location>
        <begin position="454"/>
        <end position="473"/>
    </location>
</feature>
<feature type="compositionally biased region" description="Acidic residues" evidence="2">
    <location>
        <begin position="1007"/>
        <end position="1017"/>
    </location>
</feature>
<comment type="caution">
    <text evidence="3">The sequence shown here is derived from an EMBL/GenBank/DDBJ whole genome shotgun (WGS) entry which is preliminary data.</text>
</comment>
<keyword evidence="4" id="KW-1185">Reference proteome</keyword>
<keyword evidence="1" id="KW-0175">Coiled coil</keyword>
<feature type="region of interest" description="Disordered" evidence="2">
    <location>
        <begin position="2254"/>
        <end position="2276"/>
    </location>
</feature>
<proteinExistence type="predicted"/>
<dbReference type="EMBL" id="JASJQH010007081">
    <property type="protein sequence ID" value="KAK9718717.1"/>
    <property type="molecule type" value="Genomic_DNA"/>
</dbReference>
<sequence length="2850" mass="318804">MFIRLHAQVGTVAKEESLVMSSGNVLDFGDCYGGIWAQQKITLKNVGGAPLEVHFSAENAEVLFSIIVEEDTNRSKSDSNLQSIPEDSDLSLGGNYDGEMITSGRMSMITSTAGSPNSSPTLRAIEMDQISESDISEISTSRRHSSLKGFDDDSIVSKEGPNRGSQNESEGTVQIDELILRSGREKTVIVSYKPKKDDSVREFKAGELTKRTFKIILQYSTMNTGGGGAQSNFGTEKKVIQCKTRACTSFIDILPKEVNFGDTNVGILKSVPIQIINLSELPAKVQLRFTSKVLSCLQDVISIPAKQSVEVKLDIKPRKVNPDYRKQVNVVNLQNRDDDQFVQVKSVHVDQNGVTFHSLFYRTLLPNGTHYLDFGDMIINSPKVKCISVENISRKSLTLEMYSSLPNELVIYTEKKETNPLTSSNTPNLHSDTPNNTAVKRMKPTSERREKLLEEIGDRRVQKKASSTSTTTIPSFLNISESLSNGSLVPPSNSQQDASSKANRNKSSSTVNRESTNPRTEYLDLASPFVNESQIKSPRSKRAVTNTDSPTNRKNSKASNMGQTNMGLNSLGLDLRDEVFEDDMFKPRIRLFDEIKLSSLKNDQSSKITHRSLSSDFLSAMGEDMNQPYIKPTDEVNQLERPVATILSDLEKNLSIAPPLFPGPVLEEKFVKNQMDLRRDLNGLIHNGLLVESPIIEIPPNSKTQIILVFTPKGRPNIQGVPRKYDSTLFVKLVDFDREIYQPHFDALVNGDSSQIPVREVTVRSSICRTIMDLGQKNINFGLFEKGESRERTMVIRNRCEAPLLFGIRKSGSIASGDIGFENGRYGVVRGYGKREVNFVFEPSLAGRFYEKIVVRNVQDRSNDQIMIVKAQIRKPFNFFLQSSSIDFGPCLVDQASSKVRSIVISNTNKHARLFEIHADIEQLKFGTYQGEIIFEVTEDTGDRSGKSTGGLWIGSGLVSQEVEEQIESMEQKIKIARRKGREDKVKKLLTKIQKLKRGEPLPLGGEADEEPDDDAKEDSKSSKGKAVDDASSVGKDEASQTEGDKQSSSERASSLVTSESKSKKSINSIIFSVAPRSIQNISVYFKPYRSGNTQKRLNNNDLPSTSEVITGQLIVHEHKNTDVCKHITFRSIVCSDYYSYVKVSSQYNDSNPDEETGDLTGAPFSSNISELWLDSRPISTVVSQEGSLLSSPVSTPANPFDSIATIPGQEQIPTFCVDLFLLDVGKVEIGQKVNCYVTVSNQLEKPLTLLVNNEQNSRSLYFDTNSIILEANETRRFDFKVIGSELGLREENLTISNVITGESHPLKIRSFVHRSHYLSFPSLSDGSQEILDLSYCYVDPGRKYSQITPLLVENISDDDIYITCQSNLAQQVHIFLDEKGERGGVTDLLLRKHHKRTVWVALQPNLLSSYAGAGTKKNSGNDSNEVEVAETKDDSDDCRTLIGGLKFSVKIPTYLTTDLLENSDSQEKESSKLLLVTQTVRFTSLIGQSSLAVSHKVINLGSTKTLGEIFYGSFTLKNLTARLPAEYRLECPSGCVVFDRTRGNLDARLSFKAEHPDNEESTEEHDDSHLHVKSQTTVTFRVTRNQYGLFKDFINIVNVNNSAQVLQVEVRLFVDPGQLYIKYPMLDSHTDSSNTDADTVFKDVKASHHELLRKKSFGGDDEVEKFTVLYWKTVYVSLDHLTDVTSVHETPEDGCCSFKIETGSTLNKKVSYSHCLEIHGLTQEAMHIVPRSDLDLSIDLSPRYLLDSDNETDPSDMITFPKCGPTFKVDPGQKVQLFVNSPNPQALSGDALAKLKDGKKVKVRGILVFENILTHTVVGACEISAYLCMSNGMLNSSTVDLGKIGYVDSWKVVNFSFDLVNTSDCLMYCSVTNPSPIEILRSPEYDSYCFSRDNHIVLKPYEKKQIQAMLKPRRIQDYSSGLREFVVEMSNIFNPSNKMLLNVKATLTSFELNFDRLTGGQVILPILQCPSPADAVACDSWFTIINASEEDVRFELGVDLDLVVSEFIRVEVLSRFSNSPLTGAISLSPLGSIEVRVRAFSLDTSALKNRLTAYLSHHDGVSLGRIWVATLRSESSTSSALSIAEHIPIRGTIVEGPTFSLSNKHIEFKTFIFPDSEEGNAESGNPDSSTQDSSSDLPNQHLNLIKEILSSHQSQEEVVTISNLMGILPLRFKVNIEAPSELPIQKLIKISPLDDEMCGTVLPGGKLDLSIQLLTPLLGISDDLKIQIYDLDSVSGKPEMILVGIVSENCFSENKEEPSSADNNDGNSKLTEASPISATAPMVEFPSARALPKFYLRGCKRVETSHHSKKYLLDLGQQDVGSNTITKKLTIENISSERLPYRIKTISSADQSWIAISQTEGVLETTSDANTHTIVLNFMTGIRNIYSTYLVIENVLNPADTKTVRITMEVVAKHNVRRAQGAPHENRVFDVFVNGLDTRQNFIYFTNLFYYTEYTTRSFVVYNYETVPLEFSLKTNLSYEDESEILFSTSRTSAKLFKNLVVGPDSNVRVYIRFKPGPSLEIKKLIESGERNVEEIENKVIEITVNCRLVKDYQMSIFLKAECRMPSCQLLKESTTFFGNVLHHENTDEVEWEVSLEEDYLPLTLKNIVNQPLAFEIMNDTIYFLVEAQNNIKSVLPHESCEVLVKPNIEAIQLRANSLRKEKYIQETIVIYNRLRPTEKHWVPIRLNLGKFKKFQMSSGYKSSFVYNTLESCIIDFLSEFHSNASLLSPDGIEANPANELVVSDLEFQYSYIVDQLVYYGTIATGEAYLQMANLLFSMLFSNEIFQRLAPASLYENEETRVWPAYLAKWIVALDYFASFFPYPDSRLETLKDLVKMYIIQPDKKLMSS</sequence>
<feature type="region of interest" description="Disordered" evidence="2">
    <location>
        <begin position="2118"/>
        <end position="2137"/>
    </location>
</feature>
<dbReference type="Proteomes" id="UP001479436">
    <property type="component" value="Unassembled WGS sequence"/>
</dbReference>
<feature type="compositionally biased region" description="Polar residues" evidence="2">
    <location>
        <begin position="464"/>
        <end position="473"/>
    </location>
</feature>
<feature type="compositionally biased region" description="Basic and acidic residues" evidence="2">
    <location>
        <begin position="1018"/>
        <end position="1049"/>
    </location>
</feature>
<accession>A0ABR2W3A0</accession>
<feature type="compositionally biased region" description="Low complexity" evidence="2">
    <location>
        <begin position="498"/>
        <end position="509"/>
    </location>
</feature>